<dbReference type="AlphaFoldDB" id="A0A1X7IAH5"/>
<name>A0A1X7IAH5_9CORY</name>
<feature type="signal peptide" evidence="2">
    <location>
        <begin position="1"/>
        <end position="26"/>
    </location>
</feature>
<sequence>MTAYRRPLIPAVTVTALLLTACNTEGTTDGGTTTTNPPLTVTSTAAPVGTTTTTTPAETDTDPTTTVATTTTTPAADNPTPDRPLGTPAVTSENREPVWVDPPPLVTGIRVGRHENFTRVVYDLIGDGEPGWITQYIDQPYQQGSGFDVDVAGEAFLMVNITGTTYPFEHDHEGAATGPYPGTGVVEEVYNTGTFEGHTLTYIGLEAELPYSVTLLQNPLRVVVDIQHK</sequence>
<feature type="domain" description="AMIN-like" evidence="3">
    <location>
        <begin position="105"/>
        <end position="228"/>
    </location>
</feature>
<evidence type="ECO:0000313" key="5">
    <source>
        <dbReference type="Proteomes" id="UP000193309"/>
    </source>
</evidence>
<evidence type="ECO:0000256" key="2">
    <source>
        <dbReference type="SAM" id="SignalP"/>
    </source>
</evidence>
<reference evidence="5" key="1">
    <citation type="submission" date="2017-04" db="EMBL/GenBank/DDBJ databases">
        <authorList>
            <person name="Varghese N."/>
            <person name="Submissions S."/>
        </authorList>
    </citation>
    <scope>NUCLEOTIDE SEQUENCE [LARGE SCALE GENOMIC DNA]</scope>
    <source>
        <strain evidence="5">VDS</strain>
    </source>
</reference>
<evidence type="ECO:0000256" key="1">
    <source>
        <dbReference type="SAM" id="MobiDB-lite"/>
    </source>
</evidence>
<organism evidence="4 5">
    <name type="scientific">Corynebacterium pollutisoli</name>
    <dbReference type="NCBI Taxonomy" id="1610489"/>
    <lineage>
        <taxon>Bacteria</taxon>
        <taxon>Bacillati</taxon>
        <taxon>Actinomycetota</taxon>
        <taxon>Actinomycetes</taxon>
        <taxon>Mycobacteriales</taxon>
        <taxon>Corynebacteriaceae</taxon>
        <taxon>Corynebacterium</taxon>
    </lineage>
</organism>
<dbReference type="RefSeq" id="WP_085548712.1">
    <property type="nucleotide sequence ID" value="NZ_FXAR01000001.1"/>
</dbReference>
<dbReference type="InterPro" id="IPR056303">
    <property type="entry name" value="AMIN-like"/>
</dbReference>
<dbReference type="STRING" id="1610489.SAMN06295981_0574"/>
<protein>
    <recommendedName>
        <fullName evidence="3">AMIN-like domain-containing protein</fullName>
    </recommendedName>
</protein>
<dbReference type="PROSITE" id="PS51257">
    <property type="entry name" value="PROKAR_LIPOPROTEIN"/>
    <property type="match status" value="1"/>
</dbReference>
<accession>A0A1X7IAH5</accession>
<keyword evidence="5" id="KW-1185">Reference proteome</keyword>
<dbReference type="Proteomes" id="UP000193309">
    <property type="component" value="Unassembled WGS sequence"/>
</dbReference>
<proteinExistence type="predicted"/>
<dbReference type="EMBL" id="FXAR01000001">
    <property type="protein sequence ID" value="SMG11245.1"/>
    <property type="molecule type" value="Genomic_DNA"/>
</dbReference>
<gene>
    <name evidence="4" type="ORF">SAMN06295981_0574</name>
</gene>
<evidence type="ECO:0000313" key="4">
    <source>
        <dbReference type="EMBL" id="SMG11245.1"/>
    </source>
</evidence>
<dbReference type="Pfam" id="PF24837">
    <property type="entry name" value="AMIN-like"/>
    <property type="match status" value="1"/>
</dbReference>
<feature type="chain" id="PRO_5038905562" description="AMIN-like domain-containing protein" evidence="2">
    <location>
        <begin position="27"/>
        <end position="229"/>
    </location>
</feature>
<dbReference type="OrthoDB" id="3393679at2"/>
<evidence type="ECO:0000259" key="3">
    <source>
        <dbReference type="Pfam" id="PF24837"/>
    </source>
</evidence>
<keyword evidence="2" id="KW-0732">Signal</keyword>
<feature type="region of interest" description="Disordered" evidence="1">
    <location>
        <begin position="25"/>
        <end position="99"/>
    </location>
</feature>
<feature type="compositionally biased region" description="Low complexity" evidence="1">
    <location>
        <begin position="25"/>
        <end position="79"/>
    </location>
</feature>